<comment type="subcellular location">
    <subcellularLocation>
        <location evidence="1">Nucleus</location>
        <location evidence="1">Nucleolus</location>
    </subcellularLocation>
</comment>
<dbReference type="GO" id="GO:0032040">
    <property type="term" value="C:small-subunit processome"/>
    <property type="evidence" value="ECO:0007669"/>
    <property type="project" value="InterPro"/>
</dbReference>
<evidence type="ECO:0000256" key="7">
    <source>
        <dbReference type="SAM" id="Coils"/>
    </source>
</evidence>
<keyword evidence="7" id="KW-0175">Coiled coil</keyword>
<evidence type="ECO:0000256" key="4">
    <source>
        <dbReference type="ARBA" id="ARBA00022552"/>
    </source>
</evidence>
<name>A0A0D6M117_9BILA</name>
<proteinExistence type="inferred from homology"/>
<evidence type="ECO:0000256" key="1">
    <source>
        <dbReference type="ARBA" id="ARBA00004604"/>
    </source>
</evidence>
<dbReference type="EMBL" id="KE124878">
    <property type="protein sequence ID" value="EPB76036.1"/>
    <property type="molecule type" value="Genomic_DNA"/>
</dbReference>
<keyword evidence="10" id="KW-1185">Reference proteome</keyword>
<evidence type="ECO:0000256" key="3">
    <source>
        <dbReference type="ARBA" id="ARBA00022517"/>
    </source>
</evidence>
<evidence type="ECO:0000256" key="5">
    <source>
        <dbReference type="ARBA" id="ARBA00023242"/>
    </source>
</evidence>
<protein>
    <submittedName>
        <fullName evidence="9">Nop14-like family protein</fullName>
    </submittedName>
</protein>
<organism evidence="9 10">
    <name type="scientific">Ancylostoma ceylanicum</name>
    <dbReference type="NCBI Taxonomy" id="53326"/>
    <lineage>
        <taxon>Eukaryota</taxon>
        <taxon>Metazoa</taxon>
        <taxon>Ecdysozoa</taxon>
        <taxon>Nematoda</taxon>
        <taxon>Chromadorea</taxon>
        <taxon>Rhabditida</taxon>
        <taxon>Rhabditina</taxon>
        <taxon>Rhabditomorpha</taxon>
        <taxon>Strongyloidea</taxon>
        <taxon>Ancylostomatidae</taxon>
        <taxon>Ancylostomatinae</taxon>
        <taxon>Ancylostoma</taxon>
    </lineage>
</organism>
<keyword evidence="3" id="KW-0690">Ribosome biogenesis</keyword>
<keyword evidence="4" id="KW-0698">rRNA processing</keyword>
<dbReference type="PANTHER" id="PTHR23183">
    <property type="entry name" value="NOP14"/>
    <property type="match status" value="1"/>
</dbReference>
<dbReference type="GO" id="GO:0030692">
    <property type="term" value="C:Noc4p-Nop14p complex"/>
    <property type="evidence" value="ECO:0007669"/>
    <property type="project" value="TreeGrafter"/>
</dbReference>
<dbReference type="Pfam" id="PF04147">
    <property type="entry name" value="Nop14"/>
    <property type="match status" value="1"/>
</dbReference>
<feature type="compositionally biased region" description="Basic and acidic residues" evidence="8">
    <location>
        <begin position="796"/>
        <end position="807"/>
    </location>
</feature>
<feature type="region of interest" description="Disordered" evidence="8">
    <location>
        <begin position="744"/>
        <end position="767"/>
    </location>
</feature>
<feature type="coiled-coil region" evidence="7">
    <location>
        <begin position="200"/>
        <end position="234"/>
    </location>
</feature>
<gene>
    <name evidence="9" type="ORF">ANCCEY_04882</name>
</gene>
<comment type="function">
    <text evidence="6">Involved in nucleolar processing of pre-18S ribosomal RNA. Has a role in the nuclear export of 40S pre-ribosomal subunit to the cytoplasm.</text>
</comment>
<reference evidence="9 10" key="1">
    <citation type="submission" date="2013-05" db="EMBL/GenBank/DDBJ databases">
        <title>Draft genome of the parasitic nematode Anyclostoma ceylanicum.</title>
        <authorList>
            <person name="Mitreva M."/>
        </authorList>
    </citation>
    <scope>NUCLEOTIDE SEQUENCE [LARGE SCALE GENOMIC DNA]</scope>
</reference>
<evidence type="ECO:0000313" key="9">
    <source>
        <dbReference type="EMBL" id="EPB76036.1"/>
    </source>
</evidence>
<sequence length="995" mass="113135">MSDSIRTFEVRCLQGNQSRNEPTEFNKQTSDLRPFIRLNEPLHLINVVDNVLGKNKGAVGVGHPGLSRKRAYEQREKTIGVEHDRIGKVNKIIDRRIGEKNQSITSEEKASLRFTAERVKHLKKGSKFNLTDDNDDYQDMLTHGGKALTTIQKYDKTIASDDEDDVGNIGADVVKVAHFGGGDLDSTANAEGKPTRKDIIADLIARTKQARENKQNAKDDMETATEELDAKYLKILDKVKNAFRPTGATKAEKVERDDYDKLAISLKIDADARATPAERTKTAEELAMEEKLHLEELESLRLARMNAGVNKRGHLSVDAEDRKDGSKKKRKTDGFEVRFDSSGALVDKDKVERVTKKKVAIDSDDELTDEELEDENEEELDDLLGENEAKEDLDIPFVFEMPRSFKALVGLLEKYPSHKMEVVLERLIKCHHPGLAEGNKKLLSQLFLYLLRYFDDCSLSSPTEESVKILGTLTKTLYSLLKFDVEFSVRCVRALIRQNWKKRMTSPKSPTSFSLVALLRLIASLFPVSDRWHPVCSPAIALAAVTLAKCHIQNINILAQQILLVTVIADYVEESKRFIPEAVAFCQGALLMAVENEENERAPSTAFPISLPHRRMLYIAKDLPKDVTFEPVKFSEVFADNEGSVDDSDIHRCRVLRSLIAVVQKYRLIYAAHEHTFTATFSPFVDLLKRIPVSRLPTIVADEVEALTRSMEAECKARSRLTQMSRVTTEKSMLKMLEPRFEEDFDPERPRLSRDQKRKGAKAEKEKLQHLVKKETRGAIKELRKDSSFLIRKQRKETAAKDRDRREKTKRLMSGLQSQQGEWNKELWESGKKKKKCPELPLLVFLVLSLRKMANAEVECIVRDTRELMFQIGSGERRVDEMIRRVNAVNEKMACMKEYQNIIISKQPSFKDVTRLFPENIDDTAKDKERFSEMLSTAAISTPGVKQTFFEVLARLKAKREQKLTNGTLRDSEGDSGTDGELNRTVFEASEGRKK</sequence>
<evidence type="ECO:0000256" key="8">
    <source>
        <dbReference type="SAM" id="MobiDB-lite"/>
    </source>
</evidence>
<dbReference type="InterPro" id="IPR007276">
    <property type="entry name" value="Nop14"/>
</dbReference>
<feature type="compositionally biased region" description="Basic and acidic residues" evidence="8">
    <location>
        <begin position="744"/>
        <end position="755"/>
    </location>
</feature>
<accession>A0A0D6M117</accession>
<evidence type="ECO:0000256" key="6">
    <source>
        <dbReference type="ARBA" id="ARBA00024695"/>
    </source>
</evidence>
<dbReference type="PANTHER" id="PTHR23183:SF0">
    <property type="entry name" value="NUCLEOLAR PROTEIN 14"/>
    <property type="match status" value="1"/>
</dbReference>
<feature type="region of interest" description="Disordered" evidence="8">
    <location>
        <begin position="963"/>
        <end position="995"/>
    </location>
</feature>
<evidence type="ECO:0000256" key="2">
    <source>
        <dbReference type="ARBA" id="ARBA00007466"/>
    </source>
</evidence>
<comment type="similarity">
    <text evidence="2">Belongs to the NOP14 family.</text>
</comment>
<feature type="region of interest" description="Disordered" evidence="8">
    <location>
        <begin position="794"/>
        <end position="818"/>
    </location>
</feature>
<dbReference type="Proteomes" id="UP000054495">
    <property type="component" value="Unassembled WGS sequence"/>
</dbReference>
<evidence type="ECO:0000313" key="10">
    <source>
        <dbReference type="Proteomes" id="UP000054495"/>
    </source>
</evidence>
<dbReference type="AlphaFoldDB" id="A0A0D6M117"/>
<keyword evidence="5" id="KW-0539">Nucleus</keyword>
<dbReference type="GO" id="GO:0030490">
    <property type="term" value="P:maturation of SSU-rRNA"/>
    <property type="evidence" value="ECO:0007669"/>
    <property type="project" value="TreeGrafter"/>
</dbReference>